<dbReference type="AlphaFoldDB" id="A0A073J7L9"/>
<sequence>MVWKNGIAQWIKALVCLTFALALMFSVPSALHSVSGMHDAGHAAAATSTQVDHAQMAGGHKGHSTVSTIDTSDQDTAADEQCCSGICISVALCDENGLLAVGPAPGGYLVLDRPNHTTEPQMMLRPPRKLI</sequence>
<feature type="signal peptide" evidence="1">
    <location>
        <begin position="1"/>
        <end position="32"/>
    </location>
</feature>
<keyword evidence="3" id="KW-1185">Reference proteome</keyword>
<keyword evidence="1" id="KW-0732">Signal</keyword>
<accession>A0A073J7L9</accession>
<dbReference type="EMBL" id="JAMD01000001">
    <property type="protein sequence ID" value="KEJ97805.1"/>
    <property type="molecule type" value="Genomic_DNA"/>
</dbReference>
<name>A0A073J7L9_9RHOB</name>
<evidence type="ECO:0000313" key="3">
    <source>
        <dbReference type="Proteomes" id="UP000027746"/>
    </source>
</evidence>
<comment type="caution">
    <text evidence="2">The sequence shown here is derived from an EMBL/GenBank/DDBJ whole genome shotgun (WGS) entry which is preliminary data.</text>
</comment>
<evidence type="ECO:0000313" key="2">
    <source>
        <dbReference type="EMBL" id="KEJ97805.1"/>
    </source>
</evidence>
<evidence type="ECO:0000256" key="1">
    <source>
        <dbReference type="SAM" id="SignalP"/>
    </source>
</evidence>
<protein>
    <recommendedName>
        <fullName evidence="4">DUF2946 domain-containing protein</fullName>
    </recommendedName>
</protein>
<dbReference type="Proteomes" id="UP000027746">
    <property type="component" value="Unassembled WGS sequence"/>
</dbReference>
<feature type="chain" id="PRO_5001692180" description="DUF2946 domain-containing protein" evidence="1">
    <location>
        <begin position="33"/>
        <end position="131"/>
    </location>
</feature>
<gene>
    <name evidence="2" type="ORF">SUH3_02125</name>
</gene>
<organism evidence="2 3">
    <name type="scientific">Pseudosulfitobacter pseudonitzschiae</name>
    <dbReference type="NCBI Taxonomy" id="1402135"/>
    <lineage>
        <taxon>Bacteria</taxon>
        <taxon>Pseudomonadati</taxon>
        <taxon>Pseudomonadota</taxon>
        <taxon>Alphaproteobacteria</taxon>
        <taxon>Rhodobacterales</taxon>
        <taxon>Roseobacteraceae</taxon>
        <taxon>Pseudosulfitobacter</taxon>
    </lineage>
</organism>
<evidence type="ECO:0008006" key="4">
    <source>
        <dbReference type="Google" id="ProtNLM"/>
    </source>
</evidence>
<reference evidence="2 3" key="1">
    <citation type="submission" date="2014-01" db="EMBL/GenBank/DDBJ databases">
        <title>Sulfitobacter sp. H3 (MCCC 1A00686) Genome Sequencing.</title>
        <authorList>
            <person name="Lai Q."/>
            <person name="Hong Z."/>
        </authorList>
    </citation>
    <scope>NUCLEOTIDE SEQUENCE [LARGE SCALE GENOMIC DNA]</scope>
    <source>
        <strain evidence="2 3">H3</strain>
    </source>
</reference>
<proteinExistence type="predicted"/>